<dbReference type="PANTHER" id="PTHR24113:SF12">
    <property type="entry name" value="RAN GTPASE-ACTIVATING PROTEIN 1"/>
    <property type="match status" value="1"/>
</dbReference>
<evidence type="ECO:0000313" key="4">
    <source>
        <dbReference type="EMBL" id="KAG7398381.1"/>
    </source>
</evidence>
<dbReference type="GO" id="GO:0005096">
    <property type="term" value="F:GTPase activator activity"/>
    <property type="evidence" value="ECO:0007669"/>
    <property type="project" value="InterPro"/>
</dbReference>
<dbReference type="GO" id="GO:0031267">
    <property type="term" value="F:small GTPase binding"/>
    <property type="evidence" value="ECO:0007669"/>
    <property type="project" value="TreeGrafter"/>
</dbReference>
<gene>
    <name evidence="4" type="ORF">PHYBOEH_011182</name>
</gene>
<dbReference type="GO" id="GO:0006913">
    <property type="term" value="P:nucleocytoplasmic transport"/>
    <property type="evidence" value="ECO:0007669"/>
    <property type="project" value="TreeGrafter"/>
</dbReference>
<dbReference type="CDD" id="cd09917">
    <property type="entry name" value="F-box_SF"/>
    <property type="match status" value="1"/>
</dbReference>
<feature type="region of interest" description="Disordered" evidence="3">
    <location>
        <begin position="463"/>
        <end position="494"/>
    </location>
</feature>
<protein>
    <submittedName>
        <fullName evidence="4">Uncharacterized protein</fullName>
    </submittedName>
</protein>
<dbReference type="Proteomes" id="UP000693981">
    <property type="component" value="Unassembled WGS sequence"/>
</dbReference>
<evidence type="ECO:0000256" key="2">
    <source>
        <dbReference type="ARBA" id="ARBA00022737"/>
    </source>
</evidence>
<dbReference type="AlphaFoldDB" id="A0A8T1WYN2"/>
<sequence>MVPTSSEASFATSPAWHDATDVQVRKIMIARLRNHPALAQHHPVLQVPENTGASPSLLQRLEWMLYHSAGSLSEYLHQPSLERRVQALVTHYKRKRSDTDLRNDDIMDAIRASAAKRLRPRVVVTEQGIRNCSVGARGCVLNSNLDLLHHICSFLGGRDVLRCRAVNKFLYLHAPSFVRSLHIDAAAVSVTEIRNGSEGIARGLCTLLNECKNLSSLTISNRSNQTHFKAGVVFPKALTATSYMASLATTSHGYQIVREVAKALEGGACPQLETLELFAPFDFASECDGVLMLLKALAESKTQQGSRTALKHLVLDATFLGDRGIEQLSSLFECQDAFFEHLQSLTVRNNFMGEAGCRALLEAIESFSKLKTLDLSRNILTDTDALALADLLDESATDLNFCSEMEANHKMLDEEYVSEQLSMLGLPSLRTLKLQENFITCDGFHAITIALCARHGFVATVGSSRDVDEGNDDDAAEGSEVEEDVELMDVDGED</sequence>
<dbReference type="EMBL" id="JAGDFL010000082">
    <property type="protein sequence ID" value="KAG7398381.1"/>
    <property type="molecule type" value="Genomic_DNA"/>
</dbReference>
<dbReference type="OrthoDB" id="162132at2759"/>
<keyword evidence="2" id="KW-0677">Repeat</keyword>
<accession>A0A8T1WYN2</accession>
<dbReference type="InterPro" id="IPR001611">
    <property type="entry name" value="Leu-rich_rpt"/>
</dbReference>
<keyword evidence="5" id="KW-1185">Reference proteome</keyword>
<dbReference type="PROSITE" id="PS51450">
    <property type="entry name" value="LRR"/>
    <property type="match status" value="1"/>
</dbReference>
<evidence type="ECO:0000313" key="5">
    <source>
        <dbReference type="Proteomes" id="UP000693981"/>
    </source>
</evidence>
<dbReference type="GO" id="GO:0048471">
    <property type="term" value="C:perinuclear region of cytoplasm"/>
    <property type="evidence" value="ECO:0007669"/>
    <property type="project" value="TreeGrafter"/>
</dbReference>
<proteinExistence type="predicted"/>
<dbReference type="PANTHER" id="PTHR24113">
    <property type="entry name" value="RAN GTPASE-ACTIVATING PROTEIN 1"/>
    <property type="match status" value="1"/>
</dbReference>
<name>A0A8T1WYN2_9STRA</name>
<feature type="compositionally biased region" description="Acidic residues" evidence="3">
    <location>
        <begin position="469"/>
        <end position="494"/>
    </location>
</feature>
<dbReference type="GO" id="GO:0005634">
    <property type="term" value="C:nucleus"/>
    <property type="evidence" value="ECO:0007669"/>
    <property type="project" value="TreeGrafter"/>
</dbReference>
<dbReference type="GO" id="GO:0005829">
    <property type="term" value="C:cytosol"/>
    <property type="evidence" value="ECO:0007669"/>
    <property type="project" value="TreeGrafter"/>
</dbReference>
<evidence type="ECO:0000256" key="3">
    <source>
        <dbReference type="SAM" id="MobiDB-lite"/>
    </source>
</evidence>
<keyword evidence="1" id="KW-0433">Leucine-rich repeat</keyword>
<comment type="caution">
    <text evidence="4">The sequence shown here is derived from an EMBL/GenBank/DDBJ whole genome shotgun (WGS) entry which is preliminary data.</text>
</comment>
<organism evidence="4 5">
    <name type="scientific">Phytophthora boehmeriae</name>
    <dbReference type="NCBI Taxonomy" id="109152"/>
    <lineage>
        <taxon>Eukaryota</taxon>
        <taxon>Sar</taxon>
        <taxon>Stramenopiles</taxon>
        <taxon>Oomycota</taxon>
        <taxon>Peronosporomycetes</taxon>
        <taxon>Peronosporales</taxon>
        <taxon>Peronosporaceae</taxon>
        <taxon>Phytophthora</taxon>
    </lineage>
</organism>
<evidence type="ECO:0000256" key="1">
    <source>
        <dbReference type="ARBA" id="ARBA00022614"/>
    </source>
</evidence>
<dbReference type="SMART" id="SM00368">
    <property type="entry name" value="LRR_RI"/>
    <property type="match status" value="4"/>
</dbReference>
<reference evidence="4" key="1">
    <citation type="submission" date="2021-02" db="EMBL/GenBank/DDBJ databases">
        <authorList>
            <person name="Palmer J.M."/>
        </authorList>
    </citation>
    <scope>NUCLEOTIDE SEQUENCE</scope>
    <source>
        <strain evidence="4">SCRP23</strain>
    </source>
</reference>
<dbReference type="InterPro" id="IPR027038">
    <property type="entry name" value="RanGap"/>
</dbReference>